<protein>
    <submittedName>
        <fullName evidence="1">Uncharacterized protein</fullName>
    </submittedName>
</protein>
<name>A0A8T2ZF86_POPDE</name>
<accession>A0A8T2ZF86</accession>
<dbReference type="EMBL" id="JACEGQ020000002">
    <property type="protein sequence ID" value="KAH8516029.1"/>
    <property type="molecule type" value="Genomic_DNA"/>
</dbReference>
<gene>
    <name evidence="1" type="ORF">H0E87_004444</name>
</gene>
<organism evidence="1 2">
    <name type="scientific">Populus deltoides</name>
    <name type="common">Eastern poplar</name>
    <name type="synonym">Eastern cottonwood</name>
    <dbReference type="NCBI Taxonomy" id="3696"/>
    <lineage>
        <taxon>Eukaryota</taxon>
        <taxon>Viridiplantae</taxon>
        <taxon>Streptophyta</taxon>
        <taxon>Embryophyta</taxon>
        <taxon>Tracheophyta</taxon>
        <taxon>Spermatophyta</taxon>
        <taxon>Magnoliopsida</taxon>
        <taxon>eudicotyledons</taxon>
        <taxon>Gunneridae</taxon>
        <taxon>Pentapetalae</taxon>
        <taxon>rosids</taxon>
        <taxon>fabids</taxon>
        <taxon>Malpighiales</taxon>
        <taxon>Salicaceae</taxon>
        <taxon>Saliceae</taxon>
        <taxon>Populus</taxon>
    </lineage>
</organism>
<evidence type="ECO:0000313" key="1">
    <source>
        <dbReference type="EMBL" id="KAH8516029.1"/>
    </source>
</evidence>
<proteinExistence type="predicted"/>
<dbReference type="Proteomes" id="UP000807159">
    <property type="component" value="Chromosome 2"/>
</dbReference>
<sequence>EYDGLESALKLAKRTDLFTYEWIKLEAVVPTQVKQRGLEVTRDKGYQKLILKSGTRIVPLRRERDRNSFNEPLGCPYQRDDDGKAVENPYQAQQRLQLVSLLNQAPPWMCNSLRVLVLVLSFLGYKHLQVPRERNTAA</sequence>
<dbReference type="AlphaFoldDB" id="A0A8T2ZF86"/>
<comment type="caution">
    <text evidence="1">The sequence shown here is derived from an EMBL/GenBank/DDBJ whole genome shotgun (WGS) entry which is preliminary data.</text>
</comment>
<feature type="non-terminal residue" evidence="1">
    <location>
        <position position="138"/>
    </location>
</feature>
<evidence type="ECO:0000313" key="2">
    <source>
        <dbReference type="Proteomes" id="UP000807159"/>
    </source>
</evidence>
<keyword evidence="2" id="KW-1185">Reference proteome</keyword>
<reference evidence="1" key="1">
    <citation type="journal article" date="2021" name="J. Hered.">
        <title>Genome Assembly of Salicaceae Populus deltoides (Eastern Cottonwood) I-69 Based on Nanopore Sequencing and Hi-C Technologies.</title>
        <authorList>
            <person name="Bai S."/>
            <person name="Wu H."/>
            <person name="Zhang J."/>
            <person name="Pan Z."/>
            <person name="Zhao W."/>
            <person name="Li Z."/>
            <person name="Tong C."/>
        </authorList>
    </citation>
    <scope>NUCLEOTIDE SEQUENCE</scope>
    <source>
        <tissue evidence="1">Leaf</tissue>
    </source>
</reference>